<dbReference type="OrthoDB" id="3829914at2"/>
<sequence>MSYDQVLIPVARVNDLPETLTWVEAEGEKETATPTAAALAATLSEAASTEALFSIVPLQATGEALFVPAVYSAAQRARDVVLPAAFAAGYAVYDPQMRVLLDPRTAVSGHLTTQRFGSFPTLSPALIDALLKATRSGDFLVAEREKLWFMQCYDNGDGTFALERRDGAEHDHLATVATSAEQVGDALRGWLTGDDSAYRDLAWEVLTL</sequence>
<comment type="caution">
    <text evidence="1">The sequence shown here is derived from an EMBL/GenBank/DDBJ whole genome shotgun (WGS) entry which is preliminary data.</text>
</comment>
<dbReference type="RefSeq" id="WP_129459531.1">
    <property type="nucleotide sequence ID" value="NZ_PPCV01000009.1"/>
</dbReference>
<dbReference type="AlphaFoldDB" id="A0A4V1Q758"/>
<reference evidence="1 2" key="1">
    <citation type="submission" date="2018-01" db="EMBL/GenBank/DDBJ databases">
        <title>Lactibacter flavus gen. nov., sp. nov., a novel bacterium of the family Propionibacteriaceae isolated from raw milk and dairy products.</title>
        <authorList>
            <person name="Wenning M."/>
            <person name="Breitenwieser F."/>
            <person name="Huptas C."/>
            <person name="von Neubeck M."/>
            <person name="Busse H.-J."/>
            <person name="Scherer S."/>
        </authorList>
    </citation>
    <scope>NUCLEOTIDE SEQUENCE [LARGE SCALE GENOMIC DNA]</scope>
    <source>
        <strain evidence="1 2">VG341</strain>
    </source>
</reference>
<name>A0A4V1Q758_9ACTN</name>
<dbReference type="EMBL" id="PPCV01000009">
    <property type="protein sequence ID" value="RXW31438.1"/>
    <property type="molecule type" value="Genomic_DNA"/>
</dbReference>
<organism evidence="1 2">
    <name type="scientific">Propioniciclava flava</name>
    <dbReference type="NCBI Taxonomy" id="2072026"/>
    <lineage>
        <taxon>Bacteria</taxon>
        <taxon>Bacillati</taxon>
        <taxon>Actinomycetota</taxon>
        <taxon>Actinomycetes</taxon>
        <taxon>Propionibacteriales</taxon>
        <taxon>Propionibacteriaceae</taxon>
        <taxon>Propioniciclava</taxon>
    </lineage>
</organism>
<gene>
    <name evidence="1" type="ORF">C1706_12290</name>
</gene>
<accession>A0A4V1Q758</accession>
<protein>
    <submittedName>
        <fullName evidence="1">Uncharacterized protein</fullName>
    </submittedName>
</protein>
<proteinExistence type="predicted"/>
<dbReference type="Proteomes" id="UP000290624">
    <property type="component" value="Unassembled WGS sequence"/>
</dbReference>
<evidence type="ECO:0000313" key="2">
    <source>
        <dbReference type="Proteomes" id="UP000290624"/>
    </source>
</evidence>
<evidence type="ECO:0000313" key="1">
    <source>
        <dbReference type="EMBL" id="RXW31438.1"/>
    </source>
</evidence>
<keyword evidence="2" id="KW-1185">Reference proteome</keyword>